<protein>
    <recommendedName>
        <fullName evidence="4 5">Large ribosomal subunit protein uL10</fullName>
    </recommendedName>
</protein>
<proteinExistence type="inferred from homology"/>
<keyword evidence="5" id="KW-0699">rRNA-binding</keyword>
<dbReference type="Gene3D" id="3.30.70.1730">
    <property type="match status" value="1"/>
</dbReference>
<organism evidence="6 7">
    <name type="scientific">bacterium (Candidatus Ratteibacteria) CG01_land_8_20_14_3_00_40_19</name>
    <dbReference type="NCBI Taxonomy" id="2014290"/>
    <lineage>
        <taxon>Bacteria</taxon>
        <taxon>Candidatus Ratteibacteria</taxon>
    </lineage>
</organism>
<comment type="caution">
    <text evidence="6">The sequence shown here is derived from an EMBL/GenBank/DDBJ whole genome shotgun (WGS) entry which is preliminary data.</text>
</comment>
<dbReference type="CDD" id="cd05797">
    <property type="entry name" value="Ribosomal_L10"/>
    <property type="match status" value="1"/>
</dbReference>
<comment type="subunit">
    <text evidence="5">Part of the ribosomal stalk of the 50S ribosomal subunit. The N-terminus interacts with L11 and the large rRNA to form the base of the stalk. The C-terminus forms an elongated spine to which L12 dimers bind in a sequential fashion forming a multimeric L10(L12)X complex.</text>
</comment>
<dbReference type="InterPro" id="IPR043141">
    <property type="entry name" value="Ribosomal_uL10-like_sf"/>
</dbReference>
<dbReference type="Proteomes" id="UP000228886">
    <property type="component" value="Unassembled WGS sequence"/>
</dbReference>
<keyword evidence="3 5" id="KW-0687">Ribonucleoprotein</keyword>
<evidence type="ECO:0000313" key="6">
    <source>
        <dbReference type="EMBL" id="PIV64158.1"/>
    </source>
</evidence>
<dbReference type="GO" id="GO:0006412">
    <property type="term" value="P:translation"/>
    <property type="evidence" value="ECO:0007669"/>
    <property type="project" value="UniProtKB-UniRule"/>
</dbReference>
<sequence length="174" mass="19939">MPRKENEKKVLELTKIFEDANISLLINFSSLSVPQVTNLRQRLKEKGGNCKVVKKNLTLIALKKLYLENFVPHLENLNEVIGFVLTDEENVQEIAKILTSFEKEFESFKIKAGYHRGRIFSSGEIQSLAKLPSREVLKAKLVGMLSLPLVRFLNLLQAPVYNFIKVLNNIKKKK</sequence>
<dbReference type="InterPro" id="IPR001790">
    <property type="entry name" value="Ribosomal_uL10"/>
</dbReference>
<evidence type="ECO:0000256" key="4">
    <source>
        <dbReference type="ARBA" id="ARBA00035202"/>
    </source>
</evidence>
<evidence type="ECO:0000256" key="5">
    <source>
        <dbReference type="HAMAP-Rule" id="MF_00362"/>
    </source>
</evidence>
<evidence type="ECO:0000313" key="7">
    <source>
        <dbReference type="Proteomes" id="UP000228886"/>
    </source>
</evidence>
<comment type="similarity">
    <text evidence="1 5">Belongs to the universal ribosomal protein uL10 family.</text>
</comment>
<keyword evidence="5" id="KW-0694">RNA-binding</keyword>
<dbReference type="Gene3D" id="6.10.250.290">
    <property type="match status" value="1"/>
</dbReference>
<comment type="function">
    <text evidence="5">Forms part of the ribosomal stalk, playing a central role in the interaction of the ribosome with GTP-bound translation factors.</text>
</comment>
<name>A0A2M7E8X8_9BACT</name>
<keyword evidence="2 5" id="KW-0689">Ribosomal protein</keyword>
<accession>A0A2M7E8X8</accession>
<evidence type="ECO:0000256" key="3">
    <source>
        <dbReference type="ARBA" id="ARBA00023274"/>
    </source>
</evidence>
<evidence type="ECO:0000256" key="2">
    <source>
        <dbReference type="ARBA" id="ARBA00022980"/>
    </source>
</evidence>
<dbReference type="GO" id="GO:1990904">
    <property type="term" value="C:ribonucleoprotein complex"/>
    <property type="evidence" value="ECO:0007669"/>
    <property type="project" value="UniProtKB-KW"/>
</dbReference>
<reference evidence="7" key="1">
    <citation type="submission" date="2017-09" db="EMBL/GenBank/DDBJ databases">
        <title>Depth-based differentiation of microbial function through sediment-hosted aquifers and enrichment of novel symbionts in the deep terrestrial subsurface.</title>
        <authorList>
            <person name="Probst A.J."/>
            <person name="Ladd B."/>
            <person name="Jarett J.K."/>
            <person name="Geller-Mcgrath D.E."/>
            <person name="Sieber C.M.K."/>
            <person name="Emerson J.B."/>
            <person name="Anantharaman K."/>
            <person name="Thomas B.C."/>
            <person name="Malmstrom R."/>
            <person name="Stieglmeier M."/>
            <person name="Klingl A."/>
            <person name="Woyke T."/>
            <person name="Ryan C.M."/>
            <person name="Banfield J.F."/>
        </authorList>
    </citation>
    <scope>NUCLEOTIDE SEQUENCE [LARGE SCALE GENOMIC DNA]</scope>
</reference>
<dbReference type="InterPro" id="IPR022973">
    <property type="entry name" value="Ribosomal_uL10_bac"/>
</dbReference>
<dbReference type="AlphaFoldDB" id="A0A2M7E8X8"/>
<dbReference type="GO" id="GO:0005840">
    <property type="term" value="C:ribosome"/>
    <property type="evidence" value="ECO:0007669"/>
    <property type="project" value="UniProtKB-KW"/>
</dbReference>
<dbReference type="GO" id="GO:0070180">
    <property type="term" value="F:large ribosomal subunit rRNA binding"/>
    <property type="evidence" value="ECO:0007669"/>
    <property type="project" value="UniProtKB-UniRule"/>
</dbReference>
<dbReference type="NCBIfam" id="NF000955">
    <property type="entry name" value="PRK00099.1-1"/>
    <property type="match status" value="1"/>
</dbReference>
<dbReference type="SUPFAM" id="SSF160369">
    <property type="entry name" value="Ribosomal protein L10-like"/>
    <property type="match status" value="1"/>
</dbReference>
<gene>
    <name evidence="5 6" type="primary">rplJ</name>
    <name evidence="6" type="ORF">COS11_03630</name>
</gene>
<evidence type="ECO:0000256" key="1">
    <source>
        <dbReference type="ARBA" id="ARBA00008889"/>
    </source>
</evidence>
<dbReference type="PANTHER" id="PTHR11560">
    <property type="entry name" value="39S RIBOSOMAL PROTEIN L10, MITOCHONDRIAL"/>
    <property type="match status" value="1"/>
</dbReference>
<dbReference type="Pfam" id="PF00466">
    <property type="entry name" value="Ribosomal_L10"/>
    <property type="match status" value="1"/>
</dbReference>
<dbReference type="HAMAP" id="MF_00362">
    <property type="entry name" value="Ribosomal_uL10"/>
    <property type="match status" value="1"/>
</dbReference>
<dbReference type="EMBL" id="PETL01000177">
    <property type="protein sequence ID" value="PIV64158.1"/>
    <property type="molecule type" value="Genomic_DNA"/>
</dbReference>
<dbReference type="InterPro" id="IPR047865">
    <property type="entry name" value="Ribosomal_uL10_bac_type"/>
</dbReference>